<sequence>MTATKRVLCDVYKTRRKDEMYLYVEKKEGMARVPDELKEMFGKPELALTLLLTPEKNLGRADAEKVLADIEEKGFYLQMPPAKEPYMLDLFCRKDDE</sequence>
<gene>
    <name evidence="3" type="ORF">SAMN05421686_103304</name>
</gene>
<accession>A0A1N7L5N1</accession>
<dbReference type="InterPro" id="IPR027354">
    <property type="entry name" value="YcgL_dom"/>
</dbReference>
<evidence type="ECO:0000313" key="4">
    <source>
        <dbReference type="Proteomes" id="UP000185639"/>
    </source>
</evidence>
<dbReference type="Proteomes" id="UP000185639">
    <property type="component" value="Unassembled WGS sequence"/>
</dbReference>
<dbReference type="Gene3D" id="3.10.510.20">
    <property type="entry name" value="YcgL domain"/>
    <property type="match status" value="1"/>
</dbReference>
<dbReference type="PANTHER" id="PTHR38109">
    <property type="entry name" value="PROTEIN YCGL"/>
    <property type="match status" value="1"/>
</dbReference>
<organism evidence="3 4">
    <name type="scientific">Thalassolituus maritimus</name>
    <dbReference type="NCBI Taxonomy" id="484498"/>
    <lineage>
        <taxon>Bacteria</taxon>
        <taxon>Pseudomonadati</taxon>
        <taxon>Pseudomonadota</taxon>
        <taxon>Gammaproteobacteria</taxon>
        <taxon>Oceanospirillales</taxon>
        <taxon>Oceanospirillaceae</taxon>
        <taxon>Thalassolituus</taxon>
    </lineage>
</organism>
<dbReference type="EMBL" id="FTOH01000003">
    <property type="protein sequence ID" value="SIS69159.1"/>
    <property type="molecule type" value="Genomic_DNA"/>
</dbReference>
<dbReference type="SUPFAM" id="SSF160191">
    <property type="entry name" value="YcgL-like"/>
    <property type="match status" value="1"/>
</dbReference>
<name>A0A1N7L5N1_9GAMM</name>
<proteinExistence type="inferred from homology"/>
<dbReference type="Pfam" id="PF05166">
    <property type="entry name" value="YcgL"/>
    <property type="match status" value="1"/>
</dbReference>
<dbReference type="PROSITE" id="PS51648">
    <property type="entry name" value="YCGL"/>
    <property type="match status" value="1"/>
</dbReference>
<protein>
    <recommendedName>
        <fullName evidence="1">YcgL domain-containing protein SAMN05421686_103304</fullName>
    </recommendedName>
</protein>
<dbReference type="RefSeq" id="WP_068443098.1">
    <property type="nucleotide sequence ID" value="NZ_FTOH01000003.1"/>
</dbReference>
<dbReference type="HAMAP" id="MF_01866">
    <property type="entry name" value="UPF0745"/>
    <property type="match status" value="1"/>
</dbReference>
<evidence type="ECO:0000256" key="1">
    <source>
        <dbReference type="HAMAP-Rule" id="MF_01866"/>
    </source>
</evidence>
<dbReference type="OrthoDB" id="7062382at2"/>
<dbReference type="PANTHER" id="PTHR38109:SF1">
    <property type="entry name" value="PROTEIN YCGL"/>
    <property type="match status" value="1"/>
</dbReference>
<evidence type="ECO:0000259" key="2">
    <source>
        <dbReference type="PROSITE" id="PS51648"/>
    </source>
</evidence>
<evidence type="ECO:0000313" key="3">
    <source>
        <dbReference type="EMBL" id="SIS69159.1"/>
    </source>
</evidence>
<dbReference type="AlphaFoldDB" id="A0A1N7L5N1"/>
<reference evidence="4" key="1">
    <citation type="submission" date="2017-01" db="EMBL/GenBank/DDBJ databases">
        <authorList>
            <person name="Varghese N."/>
            <person name="Submissions S."/>
        </authorList>
    </citation>
    <scope>NUCLEOTIDE SEQUENCE [LARGE SCALE GENOMIC DNA]</scope>
    <source>
        <strain evidence="4">DSM 24913</strain>
    </source>
</reference>
<keyword evidence="4" id="KW-1185">Reference proteome</keyword>
<dbReference type="InterPro" id="IPR038068">
    <property type="entry name" value="YcgL-like_sf"/>
</dbReference>
<dbReference type="STRING" id="484498.SAMN05421686_103304"/>
<feature type="domain" description="YcgL" evidence="2">
    <location>
        <begin position="7"/>
        <end position="91"/>
    </location>
</feature>